<evidence type="ECO:0000256" key="11">
    <source>
        <dbReference type="PIRSR" id="PIRSR038941-1"/>
    </source>
</evidence>
<dbReference type="PANTHER" id="PTHR43727:SF1">
    <property type="entry name" value="CARBOXYNORSPERMIDINE_CARBOXYSPERMIDINE DECARBOXYLASE"/>
    <property type="match status" value="1"/>
</dbReference>
<dbReference type="GO" id="GO:0008295">
    <property type="term" value="P:spermidine biosynthetic process"/>
    <property type="evidence" value="ECO:0007669"/>
    <property type="project" value="UniProtKB-KW"/>
</dbReference>
<dbReference type="GO" id="GO:0045312">
    <property type="term" value="P:nor-spermidine biosynthetic process"/>
    <property type="evidence" value="ECO:0007669"/>
    <property type="project" value="InterPro"/>
</dbReference>
<dbReference type="Gene3D" id="2.40.37.10">
    <property type="entry name" value="Lyase, Ornithine Decarboxylase, Chain A, domain 1"/>
    <property type="match status" value="1"/>
</dbReference>
<comment type="catalytic activity">
    <reaction evidence="9">
        <text>carboxyspermidine + H(+) = spermidine + CO2</text>
        <dbReference type="Rhea" id="RHEA:34095"/>
        <dbReference type="ChEBI" id="CHEBI:15378"/>
        <dbReference type="ChEBI" id="CHEBI:16526"/>
        <dbReference type="ChEBI" id="CHEBI:57834"/>
        <dbReference type="ChEBI" id="CHEBI:65072"/>
        <dbReference type="EC" id="4.1.1.96"/>
    </reaction>
</comment>
<evidence type="ECO:0000256" key="2">
    <source>
        <dbReference type="ARBA" id="ARBA00012259"/>
    </source>
</evidence>
<reference evidence="13" key="1">
    <citation type="submission" date="2019-07" db="EMBL/GenBank/DDBJ databases">
        <title>Helicobacter labacensis sp. nov., Helicobacter mehlei sp. nov. and Helicobacter vulpis sp. nov., isolated from gastric mucosa of red fox (Vulpis vulpis).</title>
        <authorList>
            <person name="Kusar D."/>
            <person name="Gruntar I."/>
            <person name="Pate M."/>
            <person name="Zajc U."/>
            <person name="Ocepek M."/>
        </authorList>
    </citation>
    <scope>NUCLEOTIDE SEQUENCE [LARGE SCALE GENOMIC DNA]</scope>
    <source>
        <strain evidence="13">L8b</strain>
    </source>
</reference>
<keyword evidence="7 13" id="KW-0456">Lyase</keyword>
<sequence>MDYHTIPSPCYVLELSKLQHNLALLERVQQQAGIKILLALKGFAFWRCFEWVRPSLQGCCASGVHEALLAYEEFGSRESGKDICIFSPGFKKADILEILPIATHIIFNSFNQYMAYKDLVLKKNQQLDKLGLSPIKMGLRLNPLYSEVSPLIYNPCAPFSRLGITPSAFQEGIEKYGLESISGLHFHTHCEQDALAFQRTLEHICKHFGEAIKQVQWVNFGGGHHITREGYQIEVLTQLVQDFKSRYTNICEIFLEPGEAVGWQAGFLLASVIDVVQNDMPIAILDASIANHMPDCLEMPYKPQVARINAQGLEQAHLEPQENPCMLGGTSCLAGDFVGPYGFKSPLQIGDKLIFQDMLHYTIVKNNTFNGIALPSLGLVEHDRFKLLQKFDYTHYKERN</sequence>
<evidence type="ECO:0000256" key="5">
    <source>
        <dbReference type="ARBA" id="ARBA00022898"/>
    </source>
</evidence>
<evidence type="ECO:0000313" key="13">
    <source>
        <dbReference type="EMBL" id="TSA85782.1"/>
    </source>
</evidence>
<dbReference type="EMBL" id="VKGC01000005">
    <property type="protein sequence ID" value="TSA85782.1"/>
    <property type="molecule type" value="Genomic_DNA"/>
</dbReference>
<dbReference type="SUPFAM" id="SSF51419">
    <property type="entry name" value="PLP-binding barrel"/>
    <property type="match status" value="1"/>
</dbReference>
<comment type="catalytic activity">
    <reaction evidence="10">
        <text>carboxynorspermidine + H(+) = norspermidine + CO2</text>
        <dbReference type="Rhea" id="RHEA:34099"/>
        <dbReference type="ChEBI" id="CHEBI:15378"/>
        <dbReference type="ChEBI" id="CHEBI:16526"/>
        <dbReference type="ChEBI" id="CHEBI:57920"/>
        <dbReference type="ChEBI" id="CHEBI:65070"/>
        <dbReference type="EC" id="4.1.1.96"/>
    </reaction>
</comment>
<keyword evidence="4" id="KW-0210">Decarboxylase</keyword>
<dbReference type="OrthoDB" id="9804410at2"/>
<dbReference type="PIRSF" id="PIRSF038941">
    <property type="entry name" value="NspC"/>
    <property type="match status" value="1"/>
</dbReference>
<evidence type="ECO:0000256" key="1">
    <source>
        <dbReference type="ARBA" id="ARBA00001933"/>
    </source>
</evidence>
<accession>A0A553UZZ6</accession>
<dbReference type="GO" id="GO:0008836">
    <property type="term" value="F:diaminopimelate decarboxylase activity"/>
    <property type="evidence" value="ECO:0007669"/>
    <property type="project" value="TreeGrafter"/>
</dbReference>
<evidence type="ECO:0000259" key="12">
    <source>
        <dbReference type="Pfam" id="PF00278"/>
    </source>
</evidence>
<evidence type="ECO:0000313" key="14">
    <source>
        <dbReference type="Proteomes" id="UP000319322"/>
    </source>
</evidence>
<dbReference type="InterPro" id="IPR005730">
    <property type="entry name" value="Nsp_de-COase"/>
</dbReference>
<feature type="binding site" evidence="11">
    <location>
        <position position="259"/>
    </location>
    <ligand>
        <name>substrate</name>
    </ligand>
</feature>
<keyword evidence="14" id="KW-1185">Reference proteome</keyword>
<evidence type="ECO:0000256" key="8">
    <source>
        <dbReference type="ARBA" id="ARBA00025802"/>
    </source>
</evidence>
<evidence type="ECO:0000256" key="3">
    <source>
        <dbReference type="ARBA" id="ARBA00013633"/>
    </source>
</evidence>
<dbReference type="CDD" id="cd06829">
    <property type="entry name" value="PLPDE_III_CANSDC"/>
    <property type="match status" value="1"/>
</dbReference>
<dbReference type="NCBIfam" id="TIGR01047">
    <property type="entry name" value="nspC"/>
    <property type="match status" value="1"/>
</dbReference>
<feature type="binding site" evidence="11">
    <location>
        <position position="295"/>
    </location>
    <ligand>
        <name>substrate</name>
    </ligand>
</feature>
<dbReference type="AlphaFoldDB" id="A0A553UZZ6"/>
<protein>
    <recommendedName>
        <fullName evidence="3">Carboxynorspermidine/carboxyspermidine decarboxylase</fullName>
        <ecNumber evidence="2">4.1.1.96</ecNumber>
    </recommendedName>
</protein>
<proteinExistence type="inferred from homology"/>
<dbReference type="GO" id="GO:0009089">
    <property type="term" value="P:lysine biosynthetic process via diaminopimelate"/>
    <property type="evidence" value="ECO:0007669"/>
    <property type="project" value="TreeGrafter"/>
</dbReference>
<evidence type="ECO:0000256" key="10">
    <source>
        <dbReference type="ARBA" id="ARBA00047389"/>
    </source>
</evidence>
<name>A0A553UZZ6_9HELI</name>
<dbReference type="EC" id="4.1.1.96" evidence="2"/>
<dbReference type="RefSeq" id="WP_120955887.1">
    <property type="nucleotide sequence ID" value="NZ_VKGC01000005.1"/>
</dbReference>
<dbReference type="InterPro" id="IPR029066">
    <property type="entry name" value="PLP-binding_barrel"/>
</dbReference>
<organism evidence="13 14">
    <name type="scientific">Helicobacter mehlei</name>
    <dbReference type="NCBI Taxonomy" id="2316080"/>
    <lineage>
        <taxon>Bacteria</taxon>
        <taxon>Pseudomonadati</taxon>
        <taxon>Campylobacterota</taxon>
        <taxon>Epsilonproteobacteria</taxon>
        <taxon>Campylobacterales</taxon>
        <taxon>Helicobacteraceae</taxon>
        <taxon>Helicobacter</taxon>
    </lineage>
</organism>
<dbReference type="InterPro" id="IPR009006">
    <property type="entry name" value="Ala_racemase/Decarboxylase_C"/>
</dbReference>
<reference evidence="13" key="2">
    <citation type="submission" date="2019-07" db="EMBL/GenBank/DDBJ databases">
        <authorList>
            <person name="Papic B."/>
        </authorList>
    </citation>
    <scope>NUCLEOTIDE SEQUENCE [LARGE SCALE GENOMIC DNA]</scope>
    <source>
        <strain evidence="13">L8b</strain>
    </source>
</reference>
<keyword evidence="5" id="KW-0663">Pyridoxal phosphate</keyword>
<dbReference type="PANTHER" id="PTHR43727">
    <property type="entry name" value="DIAMINOPIMELATE DECARBOXYLASE"/>
    <property type="match status" value="1"/>
</dbReference>
<comment type="cofactor">
    <cofactor evidence="1">
        <name>pyridoxal 5'-phosphate</name>
        <dbReference type="ChEBI" id="CHEBI:597326"/>
    </cofactor>
</comment>
<comment type="similarity">
    <text evidence="8">Belongs to the Orn/Lys/Arg decarboxylase class-II family. NspC subfamily.</text>
</comment>
<comment type="caution">
    <text evidence="13">The sequence shown here is derived from an EMBL/GenBank/DDBJ whole genome shotgun (WGS) entry which is preliminary data.</text>
</comment>
<dbReference type="InterPro" id="IPR022643">
    <property type="entry name" value="De-COase2_C"/>
</dbReference>
<dbReference type="Pfam" id="PF00278">
    <property type="entry name" value="Orn_DAP_Arg_deC"/>
    <property type="match status" value="1"/>
</dbReference>
<dbReference type="Proteomes" id="UP000319322">
    <property type="component" value="Unassembled WGS sequence"/>
</dbReference>
<feature type="domain" description="Orn/DAP/Arg decarboxylase 2 C-terminal" evidence="12">
    <location>
        <begin position="151"/>
        <end position="358"/>
    </location>
</feature>
<evidence type="ECO:0000256" key="6">
    <source>
        <dbReference type="ARBA" id="ARBA00023066"/>
    </source>
</evidence>
<evidence type="ECO:0000256" key="7">
    <source>
        <dbReference type="ARBA" id="ARBA00023239"/>
    </source>
</evidence>
<evidence type="ECO:0000256" key="4">
    <source>
        <dbReference type="ARBA" id="ARBA00022793"/>
    </source>
</evidence>
<evidence type="ECO:0000256" key="9">
    <source>
        <dbReference type="ARBA" id="ARBA00047351"/>
    </source>
</evidence>
<dbReference type="SUPFAM" id="SSF50621">
    <property type="entry name" value="Alanine racemase C-terminal domain-like"/>
    <property type="match status" value="1"/>
</dbReference>
<dbReference type="Gene3D" id="3.20.20.10">
    <property type="entry name" value="Alanine racemase"/>
    <property type="match status" value="1"/>
</dbReference>
<keyword evidence="6" id="KW-0745">Spermidine biosynthesis</keyword>
<gene>
    <name evidence="13" type="primary">nspC</name>
    <name evidence="13" type="ORF">FNE76_03305</name>
</gene>